<gene>
    <name evidence="2" type="ORF">ACFQGD_23630</name>
</gene>
<evidence type="ECO:0000313" key="2">
    <source>
        <dbReference type="EMBL" id="MFC6870135.1"/>
    </source>
</evidence>
<feature type="region of interest" description="Disordered" evidence="1">
    <location>
        <begin position="268"/>
        <end position="338"/>
    </location>
</feature>
<accession>A0ABW2C757</accession>
<dbReference type="RefSeq" id="WP_345394371.1">
    <property type="nucleotide sequence ID" value="NZ_BAABLA010000021.1"/>
</dbReference>
<dbReference type="Proteomes" id="UP001596337">
    <property type="component" value="Unassembled WGS sequence"/>
</dbReference>
<evidence type="ECO:0000256" key="1">
    <source>
        <dbReference type="SAM" id="MobiDB-lite"/>
    </source>
</evidence>
<sequence length="338" mass="36942">MSRKSGNTRRSPLPLDLVRDQFAALSAMYSIDGHQVDGLPDQNLTLAQARDRILDRGCPIVGRDELWRLLITRARNHGADWTMACAGVALPALAASTHRLGSWYGGEHADLQAEILTGFLDALATVVLGRPGVAERLRWAAYRAGHAAVVASLSDPRPFELDEPLEVVEAILTGFRSAIPQPPWGHPDLVLARAIADGVLTPTEADLIGATRLDAVRLDRWARRRNVPYATANTTRWRAERRLVAYLAETSRDADPDDAVNAATETSLAVERPARHPDHPAPQSRAVSGRRRNGRESGGKDRSPSVKDEAPESGLFRCRDFAPRSRPSSPGSEDRRCA</sequence>
<feature type="compositionally biased region" description="Basic and acidic residues" evidence="1">
    <location>
        <begin position="294"/>
        <end position="310"/>
    </location>
</feature>
<reference evidence="3" key="1">
    <citation type="journal article" date="2019" name="Int. J. Syst. Evol. Microbiol.">
        <title>The Global Catalogue of Microorganisms (GCM) 10K type strain sequencing project: providing services to taxonomists for standard genome sequencing and annotation.</title>
        <authorList>
            <consortium name="The Broad Institute Genomics Platform"/>
            <consortium name="The Broad Institute Genome Sequencing Center for Infectious Disease"/>
            <person name="Wu L."/>
            <person name="Ma J."/>
        </authorList>
    </citation>
    <scope>NUCLEOTIDE SEQUENCE [LARGE SCALE GENOMIC DNA]</scope>
    <source>
        <strain evidence="3">KCTC 32255</strain>
    </source>
</reference>
<protein>
    <submittedName>
        <fullName evidence="2">Uncharacterized protein</fullName>
    </submittedName>
</protein>
<proteinExistence type="predicted"/>
<dbReference type="EMBL" id="JBHSXX010000001">
    <property type="protein sequence ID" value="MFC6870135.1"/>
    <property type="molecule type" value="Genomic_DNA"/>
</dbReference>
<evidence type="ECO:0000313" key="3">
    <source>
        <dbReference type="Proteomes" id="UP001596337"/>
    </source>
</evidence>
<comment type="caution">
    <text evidence="2">The sequence shown here is derived from an EMBL/GenBank/DDBJ whole genome shotgun (WGS) entry which is preliminary data.</text>
</comment>
<organism evidence="2 3">
    <name type="scientific">Haloechinothrix salitolerans</name>
    <dbReference type="NCBI Taxonomy" id="926830"/>
    <lineage>
        <taxon>Bacteria</taxon>
        <taxon>Bacillati</taxon>
        <taxon>Actinomycetota</taxon>
        <taxon>Actinomycetes</taxon>
        <taxon>Pseudonocardiales</taxon>
        <taxon>Pseudonocardiaceae</taxon>
        <taxon>Haloechinothrix</taxon>
    </lineage>
</organism>
<keyword evidence="3" id="KW-1185">Reference proteome</keyword>
<name>A0ABW2C757_9PSEU</name>